<feature type="binding site" evidence="6">
    <location>
        <position position="58"/>
    </location>
    <ligand>
        <name>FMN</name>
        <dbReference type="ChEBI" id="CHEBI:58210"/>
    </ligand>
</feature>
<evidence type="ECO:0000313" key="9">
    <source>
        <dbReference type="Proteomes" id="UP000269573"/>
    </source>
</evidence>
<keyword evidence="3" id="KW-0560">Oxidoreductase</keyword>
<feature type="binding site" evidence="6">
    <location>
        <position position="95"/>
    </location>
    <ligand>
        <name>FMN</name>
        <dbReference type="ChEBI" id="CHEBI:58210"/>
    </ligand>
</feature>
<proteinExistence type="inferred from homology"/>
<feature type="binding site" evidence="6">
    <location>
        <position position="147"/>
    </location>
    <ligand>
        <name>FMN</name>
        <dbReference type="ChEBI" id="CHEBI:58210"/>
    </ligand>
</feature>
<name>A0A3M8DHR1_9BACL</name>
<comment type="caution">
    <text evidence="8">The sequence shown here is derived from an EMBL/GenBank/DDBJ whole genome shotgun (WGS) entry which is preliminary data.</text>
</comment>
<evidence type="ECO:0000256" key="3">
    <source>
        <dbReference type="ARBA" id="ARBA00023002"/>
    </source>
</evidence>
<keyword evidence="9" id="KW-1185">Reference proteome</keyword>
<dbReference type="Pfam" id="PF00296">
    <property type="entry name" value="Bac_luciferase"/>
    <property type="match status" value="1"/>
</dbReference>
<comment type="similarity">
    <text evidence="5">Belongs to the NtaA/SnaA/DszA monooxygenase family.</text>
</comment>
<keyword evidence="2 6" id="KW-0288">FMN</keyword>
<feature type="binding site" evidence="6">
    <location>
        <position position="151"/>
    </location>
    <ligand>
        <name>FMN</name>
        <dbReference type="ChEBI" id="CHEBI:58210"/>
    </ligand>
</feature>
<reference evidence="8 9" key="1">
    <citation type="submission" date="2018-10" db="EMBL/GenBank/DDBJ databases">
        <title>Phylogenomics of Brevibacillus.</title>
        <authorList>
            <person name="Dunlap C."/>
        </authorList>
    </citation>
    <scope>NUCLEOTIDE SEQUENCE [LARGE SCALE GENOMIC DNA]</scope>
    <source>
        <strain evidence="8 9">JCM 15774</strain>
    </source>
</reference>
<dbReference type="InterPro" id="IPR036661">
    <property type="entry name" value="Luciferase-like_sf"/>
</dbReference>
<dbReference type="GO" id="GO:0016705">
    <property type="term" value="F:oxidoreductase activity, acting on paired donors, with incorporation or reduction of molecular oxygen"/>
    <property type="evidence" value="ECO:0007669"/>
    <property type="project" value="InterPro"/>
</dbReference>
<dbReference type="RefSeq" id="WP_122923454.1">
    <property type="nucleotide sequence ID" value="NZ_RHHU01000004.1"/>
</dbReference>
<evidence type="ECO:0000256" key="1">
    <source>
        <dbReference type="ARBA" id="ARBA00022630"/>
    </source>
</evidence>
<dbReference type="NCBIfam" id="TIGR03860">
    <property type="entry name" value="FMN_nitrolo"/>
    <property type="match status" value="1"/>
</dbReference>
<dbReference type="GO" id="GO:0004497">
    <property type="term" value="F:monooxygenase activity"/>
    <property type="evidence" value="ECO:0007669"/>
    <property type="project" value="UniProtKB-KW"/>
</dbReference>
<evidence type="ECO:0000256" key="5">
    <source>
        <dbReference type="ARBA" id="ARBA00033748"/>
    </source>
</evidence>
<sequence length="451" mass="49788">MGTSRQIKLGAFIHGVGGHIAGWRHPLAQPDASIDFGFYSSQAQKAETGKFDFVFIADGLFINEKSIPHFLNRFEPLTILSALASVTSRIGLVGTISTSYSEPFTVSRQLASLDHISGGRAGWNVVTSPLEGSALNYSKTVEEHPDHAKRYRIATEYLEVAKGLWDSWEDDAFVRDKESGVFFDPKKMHALNHKGEFFSVQGPLNIGRSKQGQPVIFQAGASEDGKSFAATWADAIFTGHLNLADAQAFYEDVKGRAAEAGRDPEKVLIMPGIAPIIGRTEEEAEQKYQELANLVSIEQALAYLGRYYDHHDFSVYALDAPFPELGDIGQNSFRSTTERIKRDAKEGNLTLRQVALQEATPRPLFMGTPEKVANLAAEWFEERGADGFIVSASIPNALNDFVDQVVPILQERGLFRTEYEADTLRGNLGIPVPVNRYAVESDVCRDNKVLD</sequence>
<dbReference type="SUPFAM" id="SSF51679">
    <property type="entry name" value="Bacterial luciferase-like"/>
    <property type="match status" value="1"/>
</dbReference>
<feature type="binding site" evidence="6">
    <location>
        <position position="222"/>
    </location>
    <ligand>
        <name>FMN</name>
        <dbReference type="ChEBI" id="CHEBI:58210"/>
    </ligand>
</feature>
<dbReference type="EMBL" id="RHHU01000004">
    <property type="protein sequence ID" value="RNB87574.1"/>
    <property type="molecule type" value="Genomic_DNA"/>
</dbReference>
<gene>
    <name evidence="8" type="ORF">EDM59_09755</name>
</gene>
<organism evidence="8 9">
    <name type="scientific">Brevibacillus nitrificans</name>
    <dbReference type="NCBI Taxonomy" id="651560"/>
    <lineage>
        <taxon>Bacteria</taxon>
        <taxon>Bacillati</taxon>
        <taxon>Bacillota</taxon>
        <taxon>Bacilli</taxon>
        <taxon>Bacillales</taxon>
        <taxon>Paenibacillaceae</taxon>
        <taxon>Brevibacillus</taxon>
    </lineage>
</organism>
<dbReference type="InterPro" id="IPR016215">
    <property type="entry name" value="NTA_MOA"/>
</dbReference>
<feature type="domain" description="Luciferase-like" evidence="7">
    <location>
        <begin position="28"/>
        <end position="386"/>
    </location>
</feature>
<protein>
    <submittedName>
        <fullName evidence="8">LLM class flavin-dependent oxidoreductase</fullName>
    </submittedName>
</protein>
<dbReference type="PANTHER" id="PTHR30011">
    <property type="entry name" value="ALKANESULFONATE MONOOXYGENASE-RELATED"/>
    <property type="match status" value="1"/>
</dbReference>
<evidence type="ECO:0000256" key="4">
    <source>
        <dbReference type="ARBA" id="ARBA00023033"/>
    </source>
</evidence>
<evidence type="ECO:0000313" key="8">
    <source>
        <dbReference type="EMBL" id="RNB87574.1"/>
    </source>
</evidence>
<dbReference type="CDD" id="cd01095">
    <property type="entry name" value="Nitrilotriacetate_monoxgenase"/>
    <property type="match status" value="1"/>
</dbReference>
<evidence type="ECO:0000256" key="6">
    <source>
        <dbReference type="PIRSR" id="PIRSR000337-1"/>
    </source>
</evidence>
<dbReference type="Gene3D" id="3.20.20.30">
    <property type="entry name" value="Luciferase-like domain"/>
    <property type="match status" value="1"/>
</dbReference>
<accession>A0A3M8DHR1</accession>
<dbReference type="AlphaFoldDB" id="A0A3M8DHR1"/>
<evidence type="ECO:0000256" key="2">
    <source>
        <dbReference type="ARBA" id="ARBA00022643"/>
    </source>
</evidence>
<keyword evidence="1 6" id="KW-0285">Flavoprotein</keyword>
<dbReference type="PANTHER" id="PTHR30011:SF16">
    <property type="entry name" value="C2H2 FINGER DOMAIN TRANSCRIPTION FACTOR (EUROFUNG)-RELATED"/>
    <property type="match status" value="1"/>
</dbReference>
<evidence type="ECO:0000259" key="7">
    <source>
        <dbReference type="Pfam" id="PF00296"/>
    </source>
</evidence>
<keyword evidence="4" id="KW-0503">Monooxygenase</keyword>
<dbReference type="InterPro" id="IPR051260">
    <property type="entry name" value="Diverse_substr_monoxygenases"/>
</dbReference>
<dbReference type="Proteomes" id="UP000269573">
    <property type="component" value="Unassembled WGS sequence"/>
</dbReference>
<dbReference type="InterPro" id="IPR011251">
    <property type="entry name" value="Luciferase-like_dom"/>
</dbReference>
<dbReference type="PIRSF" id="PIRSF000337">
    <property type="entry name" value="NTA_MOA"/>
    <property type="match status" value="1"/>
</dbReference>